<proteinExistence type="inferred from homology"/>
<evidence type="ECO:0000259" key="4">
    <source>
        <dbReference type="PROSITE" id="PS50111"/>
    </source>
</evidence>
<evidence type="ECO:0000256" key="3">
    <source>
        <dbReference type="PROSITE-ProRule" id="PRU00284"/>
    </source>
</evidence>
<keyword evidence="1" id="KW-0488">Methylation</keyword>
<dbReference type="SUPFAM" id="SSF58104">
    <property type="entry name" value="Methyl-accepting chemotaxis protein (MCP) signaling domain"/>
    <property type="match status" value="1"/>
</dbReference>
<keyword evidence="3" id="KW-0807">Transducer</keyword>
<dbReference type="PANTHER" id="PTHR43531">
    <property type="entry name" value="PROTEIN ICFG"/>
    <property type="match status" value="1"/>
</dbReference>
<dbReference type="PANTHER" id="PTHR43531:SF14">
    <property type="entry name" value="METHYL-ACCEPTING CHEMOTAXIS PROTEIN I-RELATED"/>
    <property type="match status" value="1"/>
</dbReference>
<gene>
    <name evidence="5" type="primary">tap_10</name>
    <name evidence="5" type="ORF">ACWI_16110</name>
</gene>
<dbReference type="GO" id="GO:0004888">
    <property type="term" value="F:transmembrane signaling receptor activity"/>
    <property type="evidence" value="ECO:0007669"/>
    <property type="project" value="TreeGrafter"/>
</dbReference>
<dbReference type="Pfam" id="PF00015">
    <property type="entry name" value="MCPsignal"/>
    <property type="match status" value="1"/>
</dbReference>
<dbReference type="Proteomes" id="UP000176244">
    <property type="component" value="Unassembled WGS sequence"/>
</dbReference>
<dbReference type="PROSITE" id="PS50111">
    <property type="entry name" value="CHEMOTAXIS_TRANSDUC_2"/>
    <property type="match status" value="1"/>
</dbReference>
<evidence type="ECO:0000313" key="5">
    <source>
        <dbReference type="EMBL" id="OFV71025.1"/>
    </source>
</evidence>
<dbReference type="GO" id="GO:0005886">
    <property type="term" value="C:plasma membrane"/>
    <property type="evidence" value="ECO:0007669"/>
    <property type="project" value="TreeGrafter"/>
</dbReference>
<dbReference type="EMBL" id="LKEU01000027">
    <property type="protein sequence ID" value="OFV71025.1"/>
    <property type="molecule type" value="Genomic_DNA"/>
</dbReference>
<dbReference type="Gene3D" id="1.10.287.950">
    <property type="entry name" value="Methyl-accepting chemotaxis protein"/>
    <property type="match status" value="1"/>
</dbReference>
<dbReference type="InterPro" id="IPR004089">
    <property type="entry name" value="MCPsignal_dom"/>
</dbReference>
<comment type="caution">
    <text evidence="5">The sequence shown here is derived from an EMBL/GenBank/DDBJ whole genome shotgun (WGS) entry which is preliminary data.</text>
</comment>
<organism evidence="5 6">
    <name type="scientific">Acetobacterium wieringae</name>
    <dbReference type="NCBI Taxonomy" id="52694"/>
    <lineage>
        <taxon>Bacteria</taxon>
        <taxon>Bacillati</taxon>
        <taxon>Bacillota</taxon>
        <taxon>Clostridia</taxon>
        <taxon>Eubacteriales</taxon>
        <taxon>Eubacteriaceae</taxon>
        <taxon>Acetobacterium</taxon>
    </lineage>
</organism>
<dbReference type="InterPro" id="IPR051310">
    <property type="entry name" value="MCP_chemotaxis"/>
</dbReference>
<comment type="similarity">
    <text evidence="2">Belongs to the methyl-accepting chemotaxis (MCP) protein family.</text>
</comment>
<evidence type="ECO:0000313" key="6">
    <source>
        <dbReference type="Proteomes" id="UP000176244"/>
    </source>
</evidence>
<dbReference type="AlphaFoldDB" id="A0A1F2PIZ9"/>
<dbReference type="GO" id="GO:0007165">
    <property type="term" value="P:signal transduction"/>
    <property type="evidence" value="ECO:0007669"/>
    <property type="project" value="UniProtKB-KW"/>
</dbReference>
<feature type="domain" description="Methyl-accepting transducer" evidence="4">
    <location>
        <begin position="1"/>
        <end position="100"/>
    </location>
</feature>
<accession>A0A1F2PIZ9</accession>
<evidence type="ECO:0000256" key="1">
    <source>
        <dbReference type="ARBA" id="ARBA00022481"/>
    </source>
</evidence>
<evidence type="ECO:0000256" key="2">
    <source>
        <dbReference type="ARBA" id="ARBA00029447"/>
    </source>
</evidence>
<sequence>MRTLAARSAEAAKQTTGLIEGSITKVREGTKIANATAEALNEIVAGIEKVTDLTGNIALATNEQATGIAQINQGIGQVAQVVSQNSATAEESAAASEELSGQAELLKQSIGLFELRNQ</sequence>
<name>A0A1F2PIZ9_9FIRM</name>
<dbReference type="GO" id="GO:0006935">
    <property type="term" value="P:chemotaxis"/>
    <property type="evidence" value="ECO:0007669"/>
    <property type="project" value="TreeGrafter"/>
</dbReference>
<reference evidence="5 6" key="1">
    <citation type="submission" date="2015-09" db="EMBL/GenBank/DDBJ databases">
        <title>Genome sequence of Acetobacterium wieringae DSM 1911.</title>
        <authorList>
            <person name="Poehlein A."/>
            <person name="Bengelsdorf F.R."/>
            <person name="Schiel-Bengelsdorf B."/>
            <person name="Duerre P."/>
            <person name="Daniel R."/>
        </authorList>
    </citation>
    <scope>NUCLEOTIDE SEQUENCE [LARGE SCALE GENOMIC DNA]</scope>
    <source>
        <strain evidence="5 6">DSM 1911</strain>
    </source>
</reference>
<dbReference type="STRING" id="52694.ACWI_16110"/>
<protein>
    <submittedName>
        <fullName evidence="5">Methyl-accepting chemotaxis protein IV</fullName>
    </submittedName>
</protein>